<evidence type="ECO:0000256" key="1">
    <source>
        <dbReference type="SAM" id="MobiDB-lite"/>
    </source>
</evidence>
<dbReference type="Pfam" id="PF06985">
    <property type="entry name" value="HET"/>
    <property type="match status" value="1"/>
</dbReference>
<sequence length="565" mass="63632">MADLPPWSEVESAEGNTAVPSPDAQNPIDPKWTDVSLLRNWIRTCIAEHGPACWPEVSLTGSPLWLIDVDFQCLVPFSQERAYVALSYVWGQVESAETLKDNLHAFQQPGAFAIENENGDSNVIIPKTIRHAIGLVAMLGQRYLWVDRLCICQDDREVHTKQIDTMGDIYNNAIFTIIAANGWDANHGLRGIKGLTPPRNLPPHLESQDFELIEPSTSVWYSRGWTFQELLLSSRKLKFHYNVAIWECKSAQWHEIHGVQPRPLSTTGLARFRVAESTLNDVLENIDSPVASFLGAFFNLVNSYNHRQLTFSEDALRAFSGVSSATTKIAYPAGFLWGLPFGAFCQALLWMAEEPLQRRKPSTPGGEVMPSWSWVGWQGRIKEDTWAPHFFDERTSTVHDIQHYHQTECEWAWLDENGDVRPAETSEMEQHRPSRWLCTVARTGTMTAVKKWRQDVEWMLPRMLFRYLSAPNDSNRVGVLVPDSPTESFGHGPAFDVKLMVISRTRGILEAGLVSDASSAAVRDYYDALWIGEGPDGLCRKGIARVIIAAWDMLPDLALEDVILG</sequence>
<keyword evidence="4" id="KW-1185">Reference proteome</keyword>
<dbReference type="EMBL" id="MU865940">
    <property type="protein sequence ID" value="KAK4449022.1"/>
    <property type="molecule type" value="Genomic_DNA"/>
</dbReference>
<dbReference type="Proteomes" id="UP001321760">
    <property type="component" value="Unassembled WGS sequence"/>
</dbReference>
<reference evidence="3" key="1">
    <citation type="journal article" date="2023" name="Mol. Phylogenet. Evol.">
        <title>Genome-scale phylogeny and comparative genomics of the fungal order Sordariales.</title>
        <authorList>
            <person name="Hensen N."/>
            <person name="Bonometti L."/>
            <person name="Westerberg I."/>
            <person name="Brannstrom I.O."/>
            <person name="Guillou S."/>
            <person name="Cros-Aarteil S."/>
            <person name="Calhoun S."/>
            <person name="Haridas S."/>
            <person name="Kuo A."/>
            <person name="Mondo S."/>
            <person name="Pangilinan J."/>
            <person name="Riley R."/>
            <person name="LaButti K."/>
            <person name="Andreopoulos B."/>
            <person name="Lipzen A."/>
            <person name="Chen C."/>
            <person name="Yan M."/>
            <person name="Daum C."/>
            <person name="Ng V."/>
            <person name="Clum A."/>
            <person name="Steindorff A."/>
            <person name="Ohm R.A."/>
            <person name="Martin F."/>
            <person name="Silar P."/>
            <person name="Natvig D.O."/>
            <person name="Lalanne C."/>
            <person name="Gautier V."/>
            <person name="Ament-Velasquez S.L."/>
            <person name="Kruys A."/>
            <person name="Hutchinson M.I."/>
            <person name="Powell A.J."/>
            <person name="Barry K."/>
            <person name="Miller A.N."/>
            <person name="Grigoriev I.V."/>
            <person name="Debuchy R."/>
            <person name="Gladieux P."/>
            <person name="Hiltunen Thoren M."/>
            <person name="Johannesson H."/>
        </authorList>
    </citation>
    <scope>NUCLEOTIDE SEQUENCE</scope>
    <source>
        <strain evidence="3">PSN243</strain>
    </source>
</reference>
<protein>
    <submittedName>
        <fullName evidence="3">Heterokaryon incompatibility protein-domain-containing protein</fullName>
    </submittedName>
</protein>
<reference evidence="3" key="2">
    <citation type="submission" date="2023-05" db="EMBL/GenBank/DDBJ databases">
        <authorList>
            <consortium name="Lawrence Berkeley National Laboratory"/>
            <person name="Steindorff A."/>
            <person name="Hensen N."/>
            <person name="Bonometti L."/>
            <person name="Westerberg I."/>
            <person name="Brannstrom I.O."/>
            <person name="Guillou S."/>
            <person name="Cros-Aarteil S."/>
            <person name="Calhoun S."/>
            <person name="Haridas S."/>
            <person name="Kuo A."/>
            <person name="Mondo S."/>
            <person name="Pangilinan J."/>
            <person name="Riley R."/>
            <person name="Labutti K."/>
            <person name="Andreopoulos B."/>
            <person name="Lipzen A."/>
            <person name="Chen C."/>
            <person name="Yanf M."/>
            <person name="Daum C."/>
            <person name="Ng V."/>
            <person name="Clum A."/>
            <person name="Ohm R."/>
            <person name="Martin F."/>
            <person name="Silar P."/>
            <person name="Natvig D."/>
            <person name="Lalanne C."/>
            <person name="Gautier V."/>
            <person name="Ament-Velasquez S.L."/>
            <person name="Kruys A."/>
            <person name="Hutchinson M.I."/>
            <person name="Powell A.J."/>
            <person name="Barry K."/>
            <person name="Miller A.N."/>
            <person name="Grigoriev I.V."/>
            <person name="Debuchy R."/>
            <person name="Gladieux P."/>
            <person name="Thoren M.H."/>
            <person name="Johannesson H."/>
        </authorList>
    </citation>
    <scope>NUCLEOTIDE SEQUENCE</scope>
    <source>
        <strain evidence="3">PSN243</strain>
    </source>
</reference>
<dbReference type="PANTHER" id="PTHR33112:SF16">
    <property type="entry name" value="HETEROKARYON INCOMPATIBILITY DOMAIN-CONTAINING PROTEIN"/>
    <property type="match status" value="1"/>
</dbReference>
<name>A0AAV9GM27_9PEZI</name>
<feature type="region of interest" description="Disordered" evidence="1">
    <location>
        <begin position="1"/>
        <end position="28"/>
    </location>
</feature>
<accession>A0AAV9GM27</accession>
<gene>
    <name evidence="3" type="ORF">QBC34DRAFT_101783</name>
</gene>
<evidence type="ECO:0000259" key="2">
    <source>
        <dbReference type="Pfam" id="PF06985"/>
    </source>
</evidence>
<dbReference type="AlphaFoldDB" id="A0AAV9GM27"/>
<comment type="caution">
    <text evidence="3">The sequence shown here is derived from an EMBL/GenBank/DDBJ whole genome shotgun (WGS) entry which is preliminary data.</text>
</comment>
<feature type="domain" description="Heterokaryon incompatibility" evidence="2">
    <location>
        <begin position="83"/>
        <end position="229"/>
    </location>
</feature>
<dbReference type="InterPro" id="IPR010730">
    <property type="entry name" value="HET"/>
</dbReference>
<organism evidence="3 4">
    <name type="scientific">Podospora aff. communis PSN243</name>
    <dbReference type="NCBI Taxonomy" id="3040156"/>
    <lineage>
        <taxon>Eukaryota</taxon>
        <taxon>Fungi</taxon>
        <taxon>Dikarya</taxon>
        <taxon>Ascomycota</taxon>
        <taxon>Pezizomycotina</taxon>
        <taxon>Sordariomycetes</taxon>
        <taxon>Sordariomycetidae</taxon>
        <taxon>Sordariales</taxon>
        <taxon>Podosporaceae</taxon>
        <taxon>Podospora</taxon>
    </lineage>
</organism>
<evidence type="ECO:0000313" key="3">
    <source>
        <dbReference type="EMBL" id="KAK4449022.1"/>
    </source>
</evidence>
<proteinExistence type="predicted"/>
<evidence type="ECO:0000313" key="4">
    <source>
        <dbReference type="Proteomes" id="UP001321760"/>
    </source>
</evidence>
<dbReference type="PANTHER" id="PTHR33112">
    <property type="entry name" value="DOMAIN PROTEIN, PUTATIVE-RELATED"/>
    <property type="match status" value="1"/>
</dbReference>